<dbReference type="InterPro" id="IPR036412">
    <property type="entry name" value="HAD-like_sf"/>
</dbReference>
<gene>
    <name evidence="1" type="ORF">JOF34_000259</name>
</gene>
<dbReference type="InterPro" id="IPR023214">
    <property type="entry name" value="HAD_sf"/>
</dbReference>
<dbReference type="RefSeq" id="WP_165132222.1">
    <property type="nucleotide sequence ID" value="NZ_CP049253.1"/>
</dbReference>
<keyword evidence="2" id="KW-1185">Reference proteome</keyword>
<dbReference type="Gene3D" id="3.40.50.1000">
    <property type="entry name" value="HAD superfamily/HAD-like"/>
    <property type="match status" value="1"/>
</dbReference>
<sequence>MTHTPTLGLLLDVDGPLASTVTRTMRVPTLAPDLVALAKAGCPIVFNTGRSTDFLAEQVVPRLVEAGMSANAPVWGVGEKGGTWFSFLPDTADPVMGEVLRDETLVPPHALIDEVRAIAERFSDIVFFDETKRTMLSIEHHVDVPNETFIAARTSMVAEIEEAIERTGAESMSIYPTVISIDVEHVNSGKALGARRALGLISERMTPPRTWFTAGDSGQDYDMSRQLHELGFTTTHLDVRPHGQVPEVAFEVIRERPRFDEGVAEDDITARHIARLRSQLAC</sequence>
<organism evidence="1 2">
    <name type="scientific">Microbacterium amylolyticum</name>
    <dbReference type="NCBI Taxonomy" id="936337"/>
    <lineage>
        <taxon>Bacteria</taxon>
        <taxon>Bacillati</taxon>
        <taxon>Actinomycetota</taxon>
        <taxon>Actinomycetes</taxon>
        <taxon>Micrococcales</taxon>
        <taxon>Microbacteriaceae</taxon>
        <taxon>Microbacterium</taxon>
    </lineage>
</organism>
<evidence type="ECO:0000313" key="2">
    <source>
        <dbReference type="Proteomes" id="UP001519362"/>
    </source>
</evidence>
<dbReference type="Proteomes" id="UP001519362">
    <property type="component" value="Unassembled WGS sequence"/>
</dbReference>
<reference evidence="1 2" key="1">
    <citation type="submission" date="2021-03" db="EMBL/GenBank/DDBJ databases">
        <title>Sequencing the genomes of 1000 actinobacteria strains.</title>
        <authorList>
            <person name="Klenk H.-P."/>
        </authorList>
    </citation>
    <scope>NUCLEOTIDE SEQUENCE [LARGE SCALE GENOMIC DNA]</scope>
    <source>
        <strain evidence="1 2">DSM 24221</strain>
    </source>
</reference>
<comment type="caution">
    <text evidence="1">The sequence shown here is derived from an EMBL/GenBank/DDBJ whole genome shotgun (WGS) entry which is preliminary data.</text>
</comment>
<evidence type="ECO:0000313" key="1">
    <source>
        <dbReference type="EMBL" id="MBP2435673.1"/>
    </source>
</evidence>
<protein>
    <submittedName>
        <fullName evidence="1">Hydroxymethylpyrimidine pyrophosphatase-like HAD family hydrolase</fullName>
    </submittedName>
</protein>
<accession>A0ABS4ZEF3</accession>
<proteinExistence type="predicted"/>
<dbReference type="Gene3D" id="3.90.1070.10">
    <property type="match status" value="1"/>
</dbReference>
<name>A0ABS4ZEF3_9MICO</name>
<dbReference type="EMBL" id="JAGIOL010000001">
    <property type="protein sequence ID" value="MBP2435673.1"/>
    <property type="molecule type" value="Genomic_DNA"/>
</dbReference>
<dbReference type="SUPFAM" id="SSF56784">
    <property type="entry name" value="HAD-like"/>
    <property type="match status" value="1"/>
</dbReference>